<dbReference type="Pfam" id="PF00072">
    <property type="entry name" value="Response_reg"/>
    <property type="match status" value="1"/>
</dbReference>
<organism evidence="4 5">
    <name type="scientific">Ramlibacter algicola</name>
    <dbReference type="NCBI Taxonomy" id="2795217"/>
    <lineage>
        <taxon>Bacteria</taxon>
        <taxon>Pseudomonadati</taxon>
        <taxon>Pseudomonadota</taxon>
        <taxon>Betaproteobacteria</taxon>
        <taxon>Burkholderiales</taxon>
        <taxon>Comamonadaceae</taxon>
        <taxon>Ramlibacter</taxon>
    </lineage>
</organism>
<dbReference type="EMBL" id="JAEDAO010000001">
    <property type="protein sequence ID" value="MBK0392807.1"/>
    <property type="molecule type" value="Genomic_DNA"/>
</dbReference>
<evidence type="ECO:0000313" key="4">
    <source>
        <dbReference type="EMBL" id="MBK0392807.1"/>
    </source>
</evidence>
<keyword evidence="5" id="KW-1185">Reference proteome</keyword>
<name>A0A934Q1B8_9BURK</name>
<dbReference type="InterPro" id="IPR050595">
    <property type="entry name" value="Bact_response_regulator"/>
</dbReference>
<gene>
    <name evidence="4" type="ORF">I8E28_09395</name>
</gene>
<dbReference type="PANTHER" id="PTHR44591">
    <property type="entry name" value="STRESS RESPONSE REGULATOR PROTEIN 1"/>
    <property type="match status" value="1"/>
</dbReference>
<dbReference type="AlphaFoldDB" id="A0A934Q1B8"/>
<keyword evidence="1 2" id="KW-0597">Phosphoprotein</keyword>
<feature type="domain" description="Response regulatory" evidence="3">
    <location>
        <begin position="16"/>
        <end position="130"/>
    </location>
</feature>
<accession>A0A934Q1B8</accession>
<dbReference type="InterPro" id="IPR001789">
    <property type="entry name" value="Sig_transdc_resp-reg_receiver"/>
</dbReference>
<evidence type="ECO:0000313" key="5">
    <source>
        <dbReference type="Proteomes" id="UP000617041"/>
    </source>
</evidence>
<evidence type="ECO:0000259" key="3">
    <source>
        <dbReference type="PROSITE" id="PS50110"/>
    </source>
</evidence>
<dbReference type="SUPFAM" id="SSF52172">
    <property type="entry name" value="CheY-like"/>
    <property type="match status" value="1"/>
</dbReference>
<dbReference type="Gene3D" id="3.40.50.2300">
    <property type="match status" value="1"/>
</dbReference>
<dbReference type="RefSeq" id="WP_200787720.1">
    <property type="nucleotide sequence ID" value="NZ_JAEDAO010000001.1"/>
</dbReference>
<dbReference type="GO" id="GO:0000160">
    <property type="term" value="P:phosphorelay signal transduction system"/>
    <property type="evidence" value="ECO:0007669"/>
    <property type="project" value="InterPro"/>
</dbReference>
<reference evidence="4" key="1">
    <citation type="submission" date="2020-12" db="EMBL/GenBank/DDBJ databases">
        <title>Ramlibacter sp. nov., isolated from a freshwater alga, Cryptomonas.</title>
        <authorList>
            <person name="Kim H.M."/>
            <person name="Jeon C.O."/>
        </authorList>
    </citation>
    <scope>NUCLEOTIDE SEQUENCE</scope>
    <source>
        <strain evidence="4">CrO1</strain>
    </source>
</reference>
<evidence type="ECO:0000256" key="2">
    <source>
        <dbReference type="PROSITE-ProRule" id="PRU00169"/>
    </source>
</evidence>
<proteinExistence type="predicted"/>
<comment type="caution">
    <text evidence="4">The sequence shown here is derived from an EMBL/GenBank/DDBJ whole genome shotgun (WGS) entry which is preliminary data.</text>
</comment>
<dbReference type="Proteomes" id="UP000617041">
    <property type="component" value="Unassembled WGS sequence"/>
</dbReference>
<dbReference type="SMART" id="SM00448">
    <property type="entry name" value="REC"/>
    <property type="match status" value="1"/>
</dbReference>
<evidence type="ECO:0000256" key="1">
    <source>
        <dbReference type="ARBA" id="ARBA00022553"/>
    </source>
</evidence>
<dbReference type="PANTHER" id="PTHR44591:SF3">
    <property type="entry name" value="RESPONSE REGULATORY DOMAIN-CONTAINING PROTEIN"/>
    <property type="match status" value="1"/>
</dbReference>
<sequence>MQLPHRRVGGLPPRAYILVADDHADIADNMALLLELDGHSVSIAHDGRAAYELARSAHFDAALLDIGMPHLSGVQVAEALRNAGSGMLLIACTGYGRIADVQAGLRAGFDHYLVKPVEYGDVAALLAGRHGAMEHAPGAPAGV</sequence>
<dbReference type="PROSITE" id="PS50110">
    <property type="entry name" value="RESPONSE_REGULATORY"/>
    <property type="match status" value="1"/>
</dbReference>
<feature type="modified residue" description="4-aspartylphosphate" evidence="2">
    <location>
        <position position="65"/>
    </location>
</feature>
<protein>
    <submittedName>
        <fullName evidence="4">Response regulator</fullName>
    </submittedName>
</protein>
<dbReference type="InterPro" id="IPR011006">
    <property type="entry name" value="CheY-like_superfamily"/>
</dbReference>